<comment type="catalytic activity">
    <reaction evidence="14 15">
        <text>ATP + H2O = ADP + phosphate + H(+)</text>
        <dbReference type="Rhea" id="RHEA:13065"/>
        <dbReference type="ChEBI" id="CHEBI:15377"/>
        <dbReference type="ChEBI" id="CHEBI:15378"/>
        <dbReference type="ChEBI" id="CHEBI:30616"/>
        <dbReference type="ChEBI" id="CHEBI:43474"/>
        <dbReference type="ChEBI" id="CHEBI:456216"/>
        <dbReference type="EC" id="5.6.2.4"/>
    </reaction>
</comment>
<dbReference type="STRING" id="1603606.DSOUD_1885"/>
<dbReference type="AlphaFoldDB" id="A0A0M4DIC0"/>
<evidence type="ECO:0000256" key="9">
    <source>
        <dbReference type="ARBA" id="ARBA00023172"/>
    </source>
</evidence>
<comment type="function">
    <text evidence="15">Plays a critical role in recombination and DNA repair. Helps process Holliday junction intermediates to mature products by catalyzing branch migration. Has replication fork regression activity, unwinds stalled or blocked replication forks to make a HJ that can be resolved. Has a DNA unwinding activity characteristic of a DNA helicase with 3'-5' polarity.</text>
</comment>
<keyword evidence="5 15" id="KW-0378">Hydrolase</keyword>
<dbReference type="Pfam" id="PF19833">
    <property type="entry name" value="RecG_dom3_C"/>
    <property type="match status" value="1"/>
</dbReference>
<dbReference type="RefSeq" id="WP_053550736.1">
    <property type="nucleotide sequence ID" value="NZ_CP010802.1"/>
</dbReference>
<gene>
    <name evidence="18" type="primary">recG</name>
    <name evidence="18" type="ORF">DSOUD_1885</name>
</gene>
<keyword evidence="4 15" id="KW-0227">DNA damage</keyword>
<keyword evidence="7 15" id="KW-0067">ATP-binding</keyword>
<protein>
    <recommendedName>
        <fullName evidence="2 15">ATP-dependent DNA helicase RecG</fullName>
        <ecNumber evidence="13 15">5.6.2.4</ecNumber>
    </recommendedName>
</protein>
<dbReference type="SUPFAM" id="SSF52540">
    <property type="entry name" value="P-loop containing nucleoside triphosphate hydrolases"/>
    <property type="match status" value="2"/>
</dbReference>
<keyword evidence="9 15" id="KW-0233">DNA recombination</keyword>
<dbReference type="CDD" id="cd04488">
    <property type="entry name" value="RecG_wedge_OBF"/>
    <property type="match status" value="1"/>
</dbReference>
<dbReference type="SMART" id="SM00487">
    <property type="entry name" value="DEXDc"/>
    <property type="match status" value="1"/>
</dbReference>
<dbReference type="InterPro" id="IPR011545">
    <property type="entry name" value="DEAD/DEAH_box_helicase_dom"/>
</dbReference>
<keyword evidence="10 15" id="KW-0234">DNA repair</keyword>
<dbReference type="Pfam" id="PF00270">
    <property type="entry name" value="DEAD"/>
    <property type="match status" value="1"/>
</dbReference>
<name>A0A0M4DIC0_9BACT</name>
<dbReference type="PROSITE" id="PS51192">
    <property type="entry name" value="HELICASE_ATP_BIND_1"/>
    <property type="match status" value="1"/>
</dbReference>
<evidence type="ECO:0000256" key="7">
    <source>
        <dbReference type="ARBA" id="ARBA00022840"/>
    </source>
</evidence>
<dbReference type="PANTHER" id="PTHR47964:SF1">
    <property type="entry name" value="ATP-DEPENDENT DNA HELICASE HOMOLOG RECG, CHLOROPLASTIC"/>
    <property type="match status" value="1"/>
</dbReference>
<evidence type="ECO:0000313" key="19">
    <source>
        <dbReference type="Proteomes" id="UP000057158"/>
    </source>
</evidence>
<dbReference type="InterPro" id="IPR027417">
    <property type="entry name" value="P-loop_NTPase"/>
</dbReference>
<evidence type="ECO:0000256" key="14">
    <source>
        <dbReference type="ARBA" id="ARBA00048988"/>
    </source>
</evidence>
<dbReference type="OrthoDB" id="9804325at2"/>
<evidence type="ECO:0000259" key="17">
    <source>
        <dbReference type="PROSITE" id="PS51194"/>
    </source>
</evidence>
<dbReference type="Proteomes" id="UP000057158">
    <property type="component" value="Chromosome"/>
</dbReference>
<evidence type="ECO:0000256" key="10">
    <source>
        <dbReference type="ARBA" id="ARBA00023204"/>
    </source>
</evidence>
<dbReference type="PROSITE" id="PS51194">
    <property type="entry name" value="HELICASE_CTER"/>
    <property type="match status" value="1"/>
</dbReference>
<evidence type="ECO:0000256" key="2">
    <source>
        <dbReference type="ARBA" id="ARBA00017846"/>
    </source>
</evidence>
<proteinExistence type="inferred from homology"/>
<organism evidence="18 19">
    <name type="scientific">Desulfuromonas soudanensis</name>
    <dbReference type="NCBI Taxonomy" id="1603606"/>
    <lineage>
        <taxon>Bacteria</taxon>
        <taxon>Pseudomonadati</taxon>
        <taxon>Thermodesulfobacteriota</taxon>
        <taxon>Desulfuromonadia</taxon>
        <taxon>Desulfuromonadales</taxon>
        <taxon>Desulfuromonadaceae</taxon>
        <taxon>Desulfuromonas</taxon>
    </lineage>
</organism>
<dbReference type="EC" id="5.6.2.4" evidence="13 15"/>
<evidence type="ECO:0000256" key="13">
    <source>
        <dbReference type="ARBA" id="ARBA00034808"/>
    </source>
</evidence>
<feature type="domain" description="Helicase ATP-binding" evidence="16">
    <location>
        <begin position="303"/>
        <end position="464"/>
    </location>
</feature>
<dbReference type="GO" id="GO:0006281">
    <property type="term" value="P:DNA repair"/>
    <property type="evidence" value="ECO:0007669"/>
    <property type="project" value="UniProtKB-UniRule"/>
</dbReference>
<dbReference type="InterPro" id="IPR033454">
    <property type="entry name" value="RecG_wedge"/>
</dbReference>
<dbReference type="CDD" id="cd18811">
    <property type="entry name" value="SF2_C_RecG"/>
    <property type="match status" value="1"/>
</dbReference>
<dbReference type="NCBIfam" id="NF008168">
    <property type="entry name" value="PRK10917.2-2"/>
    <property type="match status" value="1"/>
</dbReference>
<dbReference type="CDD" id="cd17992">
    <property type="entry name" value="DEXHc_RecG"/>
    <property type="match status" value="1"/>
</dbReference>
<evidence type="ECO:0000256" key="5">
    <source>
        <dbReference type="ARBA" id="ARBA00022801"/>
    </source>
</evidence>
<evidence type="ECO:0000256" key="11">
    <source>
        <dbReference type="ARBA" id="ARBA00023235"/>
    </source>
</evidence>
<reference evidence="18 19" key="1">
    <citation type="submission" date="2015-07" db="EMBL/GenBank/DDBJ databases">
        <title>Isolation and Genomic Characterization of a Novel Halophilic Metal-Reducing Deltaproteobacterium from the Deep Subsurface.</title>
        <authorList>
            <person name="Badalamenti J.P."/>
            <person name="Summers Z.M."/>
            <person name="Gralnick J.A."/>
            <person name="Bond D.R."/>
        </authorList>
    </citation>
    <scope>NUCLEOTIDE SEQUENCE [LARGE SCALE GENOMIC DNA]</scope>
    <source>
        <strain evidence="18 19">WTL</strain>
    </source>
</reference>
<feature type="domain" description="Helicase C-terminal" evidence="17">
    <location>
        <begin position="473"/>
        <end position="649"/>
    </location>
</feature>
<dbReference type="InterPro" id="IPR047112">
    <property type="entry name" value="RecG/Mfd"/>
</dbReference>
<evidence type="ECO:0000313" key="18">
    <source>
        <dbReference type="EMBL" id="ALC16657.1"/>
    </source>
</evidence>
<evidence type="ECO:0000256" key="4">
    <source>
        <dbReference type="ARBA" id="ARBA00022763"/>
    </source>
</evidence>
<dbReference type="GO" id="GO:0003677">
    <property type="term" value="F:DNA binding"/>
    <property type="evidence" value="ECO:0007669"/>
    <property type="project" value="UniProtKB-KW"/>
</dbReference>
<dbReference type="PANTHER" id="PTHR47964">
    <property type="entry name" value="ATP-DEPENDENT DNA HELICASE HOMOLOG RECG, CHLOROPLASTIC"/>
    <property type="match status" value="1"/>
</dbReference>
<evidence type="ECO:0000256" key="8">
    <source>
        <dbReference type="ARBA" id="ARBA00023125"/>
    </source>
</evidence>
<evidence type="ECO:0000256" key="1">
    <source>
        <dbReference type="ARBA" id="ARBA00007504"/>
    </source>
</evidence>
<evidence type="ECO:0000256" key="6">
    <source>
        <dbReference type="ARBA" id="ARBA00022806"/>
    </source>
</evidence>
<dbReference type="InterPro" id="IPR014001">
    <property type="entry name" value="Helicase_ATP-bd"/>
</dbReference>
<evidence type="ECO:0000259" key="16">
    <source>
        <dbReference type="PROSITE" id="PS51192"/>
    </source>
</evidence>
<dbReference type="NCBIfam" id="TIGR00643">
    <property type="entry name" value="recG"/>
    <property type="match status" value="1"/>
</dbReference>
<dbReference type="Pfam" id="PF17191">
    <property type="entry name" value="RecG_wedge"/>
    <property type="match status" value="1"/>
</dbReference>
<dbReference type="SUPFAM" id="SSF50249">
    <property type="entry name" value="Nucleic acid-binding proteins"/>
    <property type="match status" value="1"/>
</dbReference>
<dbReference type="GO" id="GO:0006310">
    <property type="term" value="P:DNA recombination"/>
    <property type="evidence" value="ECO:0007669"/>
    <property type="project" value="UniProtKB-UniRule"/>
</dbReference>
<keyword evidence="8" id="KW-0238">DNA-binding</keyword>
<evidence type="ECO:0000256" key="12">
    <source>
        <dbReference type="ARBA" id="ARBA00034617"/>
    </source>
</evidence>
<dbReference type="InterPro" id="IPR045562">
    <property type="entry name" value="RecG_dom3_C"/>
</dbReference>
<dbReference type="PATRIC" id="fig|1603606.3.peg.2045"/>
<dbReference type="InterPro" id="IPR012340">
    <property type="entry name" value="NA-bd_OB-fold"/>
</dbReference>
<keyword evidence="6 15" id="KW-0347">Helicase</keyword>
<dbReference type="Pfam" id="PF00271">
    <property type="entry name" value="Helicase_C"/>
    <property type="match status" value="1"/>
</dbReference>
<dbReference type="KEGG" id="des:DSOUD_1885"/>
<comment type="catalytic activity">
    <reaction evidence="12 15">
        <text>Couples ATP hydrolysis with the unwinding of duplex DNA by translocating in the 3'-5' direction.</text>
        <dbReference type="EC" id="5.6.2.4"/>
    </reaction>
</comment>
<dbReference type="EMBL" id="CP010802">
    <property type="protein sequence ID" value="ALC16657.1"/>
    <property type="molecule type" value="Genomic_DNA"/>
</dbReference>
<accession>A0A0M4DIC0</accession>
<sequence length="717" mass="79922">MPLTPSYLRSRELLATPLEQIRGVGPRILEKLRRLGLSTVEDALYTLPFRYEDRRQIRKIAELRNGLREVFCGEILASGEAVTPRSRKKIFEVIVGDGSGRLSLKWFHYRKEWMTKRFSVGQKAVFIGEVKFFGPMREVHHPDVEPLGEGGGGCDPASADPLSFGRILPIYPLTEGLNQKGVRKIWKDLVDRFAPVAVSPIPPRFLGARRLIPLGEALQQVHWPDGQTSLEDLEAGRDSARRTLVYDEFFFLELGLALKRRGIVLEKGIPFQVTHRYTKPLAELLPYRLTDAQRRVLGEIKRDLMAPHPMHRLLQGDVGSGKTIVALMSALLAIENETQVAVVAPTEILVDQHFLQFAHWLSALGLKAAVLKGSTTAKARRQTLEDIRSGAVNLVVGTHAVLQEGVEFKRLGLGIIDEQHRFGVRQRGVLRHKGEGPHILVMTATPIPRTLSLTLYGDLALSVIDQLPPGRTPVETRIIEEKNRSQAYALIDRELAAGRQAYVVYPLVEDSEKSDLKAASEGAEFLQKTIFAGRVVGLLHGRMKSDEKEGVMAAFNRGEIDVLVSTTVIEVGVDVPNATVMMIEHGERFGLAQLHQLRGRVGRGAEKSYCLLMRSLQCSAEGSRRLQVMTETNDGFRIAEADLEIRGPGEFLGTRQSGVPDFRVANLLRDGRILEEAREDAFSVAQNPEFLRGDDFADLRQALQDRWGNRLELASIG</sequence>
<comment type="similarity">
    <text evidence="1 15">Belongs to the helicase family. RecG subfamily.</text>
</comment>
<dbReference type="InterPro" id="IPR001650">
    <property type="entry name" value="Helicase_C-like"/>
</dbReference>
<dbReference type="GO" id="GO:0016887">
    <property type="term" value="F:ATP hydrolysis activity"/>
    <property type="evidence" value="ECO:0007669"/>
    <property type="project" value="RHEA"/>
</dbReference>
<dbReference type="Gene3D" id="3.40.50.300">
    <property type="entry name" value="P-loop containing nucleotide triphosphate hydrolases"/>
    <property type="match status" value="2"/>
</dbReference>
<evidence type="ECO:0000256" key="15">
    <source>
        <dbReference type="RuleBase" id="RU363016"/>
    </source>
</evidence>
<dbReference type="NCBIfam" id="NF008165">
    <property type="entry name" value="PRK10917.1-3"/>
    <property type="match status" value="1"/>
</dbReference>
<keyword evidence="19" id="KW-1185">Reference proteome</keyword>
<dbReference type="GO" id="GO:0005524">
    <property type="term" value="F:ATP binding"/>
    <property type="evidence" value="ECO:0007669"/>
    <property type="project" value="UniProtKB-KW"/>
</dbReference>
<dbReference type="Gene3D" id="2.40.50.140">
    <property type="entry name" value="Nucleic acid-binding proteins"/>
    <property type="match status" value="1"/>
</dbReference>
<dbReference type="SMART" id="SM00490">
    <property type="entry name" value="HELICc"/>
    <property type="match status" value="2"/>
</dbReference>
<dbReference type="InterPro" id="IPR004609">
    <property type="entry name" value="ATP-dep_DNA_helicase_RecG"/>
</dbReference>
<keyword evidence="3 15" id="KW-0547">Nucleotide-binding</keyword>
<evidence type="ECO:0000256" key="3">
    <source>
        <dbReference type="ARBA" id="ARBA00022741"/>
    </source>
</evidence>
<dbReference type="GO" id="GO:0043138">
    <property type="term" value="F:3'-5' DNA helicase activity"/>
    <property type="evidence" value="ECO:0007669"/>
    <property type="project" value="UniProtKB-EC"/>
</dbReference>
<keyword evidence="11" id="KW-0413">Isomerase</keyword>